<evidence type="ECO:0000313" key="1">
    <source>
        <dbReference type="EMBL" id="CAI2387392.1"/>
    </source>
</evidence>
<proteinExistence type="predicted"/>
<dbReference type="EMBL" id="CAMPGE010029903">
    <property type="protein sequence ID" value="CAI2387392.1"/>
    <property type="molecule type" value="Genomic_DNA"/>
</dbReference>
<dbReference type="AlphaFoldDB" id="A0AAD1YCV3"/>
<sequence>MFRVFCVDSGLYHYENLSKDPLHLQKMKFEMPDDKFEEAMQSFIGHILEQDASEGDDPTTEELQSLKEFLIVFIDFTRDSSVMLPGTTRLLKNELQSLFYSYSHRKFGIFLEVPEMRFVMARVLNPEYIGTLISKNPTLNENEDLYRKCAEIILEKVDSHNGENEQQPEA</sequence>
<name>A0AAD1YCV3_EUPCR</name>
<evidence type="ECO:0000313" key="2">
    <source>
        <dbReference type="Proteomes" id="UP001295684"/>
    </source>
</evidence>
<protein>
    <submittedName>
        <fullName evidence="1">Uncharacterized protein</fullName>
    </submittedName>
</protein>
<accession>A0AAD1YCV3</accession>
<keyword evidence="2" id="KW-1185">Reference proteome</keyword>
<gene>
    <name evidence="1" type="ORF">ECRASSUSDP1_LOCUS29024</name>
</gene>
<reference evidence="1" key="1">
    <citation type="submission" date="2023-07" db="EMBL/GenBank/DDBJ databases">
        <authorList>
            <consortium name="AG Swart"/>
            <person name="Singh M."/>
            <person name="Singh A."/>
            <person name="Seah K."/>
            <person name="Emmerich C."/>
        </authorList>
    </citation>
    <scope>NUCLEOTIDE SEQUENCE</scope>
    <source>
        <strain evidence="1">DP1</strain>
    </source>
</reference>
<comment type="caution">
    <text evidence="1">The sequence shown here is derived from an EMBL/GenBank/DDBJ whole genome shotgun (WGS) entry which is preliminary data.</text>
</comment>
<organism evidence="1 2">
    <name type="scientific">Euplotes crassus</name>
    <dbReference type="NCBI Taxonomy" id="5936"/>
    <lineage>
        <taxon>Eukaryota</taxon>
        <taxon>Sar</taxon>
        <taxon>Alveolata</taxon>
        <taxon>Ciliophora</taxon>
        <taxon>Intramacronucleata</taxon>
        <taxon>Spirotrichea</taxon>
        <taxon>Hypotrichia</taxon>
        <taxon>Euplotida</taxon>
        <taxon>Euplotidae</taxon>
        <taxon>Moneuplotes</taxon>
    </lineage>
</organism>
<dbReference type="Proteomes" id="UP001295684">
    <property type="component" value="Unassembled WGS sequence"/>
</dbReference>